<accession>T1IQP3</accession>
<evidence type="ECO:0008006" key="4">
    <source>
        <dbReference type="Google" id="ProtNLM"/>
    </source>
</evidence>
<keyword evidence="1" id="KW-0732">Signal</keyword>
<name>T1IQP3_STRMM</name>
<keyword evidence="3" id="KW-1185">Reference proteome</keyword>
<organism evidence="2 3">
    <name type="scientific">Strigamia maritima</name>
    <name type="common">European centipede</name>
    <name type="synonym">Geophilus maritimus</name>
    <dbReference type="NCBI Taxonomy" id="126957"/>
    <lineage>
        <taxon>Eukaryota</taxon>
        <taxon>Metazoa</taxon>
        <taxon>Ecdysozoa</taxon>
        <taxon>Arthropoda</taxon>
        <taxon>Myriapoda</taxon>
        <taxon>Chilopoda</taxon>
        <taxon>Pleurostigmophora</taxon>
        <taxon>Geophilomorpha</taxon>
        <taxon>Linotaeniidae</taxon>
        <taxon>Strigamia</taxon>
    </lineage>
</organism>
<evidence type="ECO:0000313" key="2">
    <source>
        <dbReference type="EnsemblMetazoa" id="SMAR003365-PA"/>
    </source>
</evidence>
<dbReference type="HOGENOM" id="CLU_1752011_0_0_1"/>
<feature type="signal peptide" evidence="1">
    <location>
        <begin position="1"/>
        <end position="15"/>
    </location>
</feature>
<reference evidence="2" key="2">
    <citation type="submission" date="2015-02" db="UniProtKB">
        <authorList>
            <consortium name="EnsemblMetazoa"/>
        </authorList>
    </citation>
    <scope>IDENTIFICATION</scope>
</reference>
<dbReference type="EnsemblMetazoa" id="SMAR003365-RA">
    <property type="protein sequence ID" value="SMAR003365-PA"/>
    <property type="gene ID" value="SMAR003365"/>
</dbReference>
<feature type="chain" id="PRO_5012565255" description="Cystatin domain-containing protein" evidence="1">
    <location>
        <begin position="16"/>
        <end position="149"/>
    </location>
</feature>
<reference evidence="3" key="1">
    <citation type="submission" date="2011-05" db="EMBL/GenBank/DDBJ databases">
        <authorList>
            <person name="Richards S.R."/>
            <person name="Qu J."/>
            <person name="Jiang H."/>
            <person name="Jhangiani S.N."/>
            <person name="Agravi P."/>
            <person name="Goodspeed R."/>
            <person name="Gross S."/>
            <person name="Mandapat C."/>
            <person name="Jackson L."/>
            <person name="Mathew T."/>
            <person name="Pu L."/>
            <person name="Thornton R."/>
            <person name="Saada N."/>
            <person name="Wilczek-Boney K.B."/>
            <person name="Lee S."/>
            <person name="Kovar C."/>
            <person name="Wu Y."/>
            <person name="Scherer S.E."/>
            <person name="Worley K.C."/>
            <person name="Muzny D.M."/>
            <person name="Gibbs R."/>
        </authorList>
    </citation>
    <scope>NUCLEOTIDE SEQUENCE</scope>
    <source>
        <strain evidence="3">Brora</strain>
    </source>
</reference>
<dbReference type="Proteomes" id="UP000014500">
    <property type="component" value="Unassembled WGS sequence"/>
</dbReference>
<evidence type="ECO:0000313" key="3">
    <source>
        <dbReference type="Proteomes" id="UP000014500"/>
    </source>
</evidence>
<evidence type="ECO:0000256" key="1">
    <source>
        <dbReference type="SAM" id="SignalP"/>
    </source>
</evidence>
<protein>
    <recommendedName>
        <fullName evidence="4">Cystatin domain-containing protein</fullName>
    </recommendedName>
</protein>
<sequence>MMKIIFLTHILIALARPPLIAYTGQPLELSANGLRSAEANKAAKYAAQHILQEKLTNWHLPRCVEVIPEILYGTYKVVAGIEYNIHLRLTYKPIADQNQICRSAQHIFQDEECTAAVVYQPYKPTAESVLALLAKQCQETEPFFPEARE</sequence>
<dbReference type="AlphaFoldDB" id="T1IQP3"/>
<dbReference type="EMBL" id="JH431312">
    <property type="status" value="NOT_ANNOTATED_CDS"/>
    <property type="molecule type" value="Genomic_DNA"/>
</dbReference>
<proteinExistence type="predicted"/>